<dbReference type="RefSeq" id="WP_377068879.1">
    <property type="nucleotide sequence ID" value="NZ_JBHMEC010000012.1"/>
</dbReference>
<proteinExistence type="predicted"/>
<name>A0ABV5I0G9_9RHOB</name>
<dbReference type="PRINTS" id="PR01590">
    <property type="entry name" value="HTHFIS"/>
</dbReference>
<dbReference type="InterPro" id="IPR003593">
    <property type="entry name" value="AAA+_ATPase"/>
</dbReference>
<evidence type="ECO:0000256" key="6">
    <source>
        <dbReference type="ARBA" id="ARBA00023159"/>
    </source>
</evidence>
<dbReference type="InterPro" id="IPR002078">
    <property type="entry name" value="Sigma_54_int"/>
</dbReference>
<keyword evidence="12" id="KW-1185">Reference proteome</keyword>
<evidence type="ECO:0000256" key="8">
    <source>
        <dbReference type="PROSITE-ProRule" id="PRU00169"/>
    </source>
</evidence>
<dbReference type="Pfam" id="PF00158">
    <property type="entry name" value="Sigma54_activat"/>
    <property type="match status" value="1"/>
</dbReference>
<gene>
    <name evidence="11" type="ORF">ACFFU4_08075</name>
</gene>
<dbReference type="PROSITE" id="PS50110">
    <property type="entry name" value="RESPONSE_REGULATORY"/>
    <property type="match status" value="1"/>
</dbReference>
<feature type="domain" description="Response regulatory" evidence="10">
    <location>
        <begin position="24"/>
        <end position="138"/>
    </location>
</feature>
<dbReference type="Proteomes" id="UP001589670">
    <property type="component" value="Unassembled WGS sequence"/>
</dbReference>
<dbReference type="SMART" id="SM00382">
    <property type="entry name" value="AAA"/>
    <property type="match status" value="1"/>
</dbReference>
<keyword evidence="6" id="KW-0010">Activator</keyword>
<dbReference type="InterPro" id="IPR002197">
    <property type="entry name" value="HTH_Fis"/>
</dbReference>
<keyword evidence="5" id="KW-0238">DNA-binding</keyword>
<organism evidence="11 12">
    <name type="scientific">Roseovarius ramblicola</name>
    <dbReference type="NCBI Taxonomy" id="2022336"/>
    <lineage>
        <taxon>Bacteria</taxon>
        <taxon>Pseudomonadati</taxon>
        <taxon>Pseudomonadota</taxon>
        <taxon>Alphaproteobacteria</taxon>
        <taxon>Rhodobacterales</taxon>
        <taxon>Roseobacteraceae</taxon>
        <taxon>Roseovarius</taxon>
    </lineage>
</organism>
<keyword evidence="3" id="KW-0902">Two-component regulatory system</keyword>
<dbReference type="SMART" id="SM00448">
    <property type="entry name" value="REC"/>
    <property type="match status" value="1"/>
</dbReference>
<reference evidence="11 12" key="1">
    <citation type="submission" date="2024-09" db="EMBL/GenBank/DDBJ databases">
        <authorList>
            <person name="Sun Q."/>
            <person name="Mori K."/>
        </authorList>
    </citation>
    <scope>NUCLEOTIDE SEQUENCE [LARGE SCALE GENOMIC DNA]</scope>
    <source>
        <strain evidence="11 12">CECT 9424</strain>
    </source>
</reference>
<feature type="domain" description="Sigma-54 factor interaction" evidence="9">
    <location>
        <begin position="165"/>
        <end position="390"/>
    </location>
</feature>
<accession>A0ABV5I0G9</accession>
<evidence type="ECO:0000256" key="5">
    <source>
        <dbReference type="ARBA" id="ARBA00023125"/>
    </source>
</evidence>
<keyword evidence="7" id="KW-0804">Transcription</keyword>
<dbReference type="Pfam" id="PF02954">
    <property type="entry name" value="HTH_8"/>
    <property type="match status" value="1"/>
</dbReference>
<feature type="modified residue" description="4-aspartylphosphate" evidence="8">
    <location>
        <position position="73"/>
    </location>
</feature>
<evidence type="ECO:0000256" key="2">
    <source>
        <dbReference type="ARBA" id="ARBA00022840"/>
    </source>
</evidence>
<dbReference type="InterPro" id="IPR025943">
    <property type="entry name" value="Sigma_54_int_dom_ATP-bd_2"/>
</dbReference>
<dbReference type="InterPro" id="IPR027417">
    <property type="entry name" value="P-loop_NTPase"/>
</dbReference>
<evidence type="ECO:0000256" key="1">
    <source>
        <dbReference type="ARBA" id="ARBA00022741"/>
    </source>
</evidence>
<dbReference type="EMBL" id="JBHMEC010000012">
    <property type="protein sequence ID" value="MFB9149701.1"/>
    <property type="molecule type" value="Genomic_DNA"/>
</dbReference>
<evidence type="ECO:0000256" key="7">
    <source>
        <dbReference type="ARBA" id="ARBA00023163"/>
    </source>
</evidence>
<keyword evidence="2" id="KW-0067">ATP-binding</keyword>
<evidence type="ECO:0000313" key="12">
    <source>
        <dbReference type="Proteomes" id="UP001589670"/>
    </source>
</evidence>
<evidence type="ECO:0000256" key="4">
    <source>
        <dbReference type="ARBA" id="ARBA00023015"/>
    </source>
</evidence>
<keyword evidence="1" id="KW-0547">Nucleotide-binding</keyword>
<dbReference type="CDD" id="cd00009">
    <property type="entry name" value="AAA"/>
    <property type="match status" value="1"/>
</dbReference>
<dbReference type="InterPro" id="IPR011006">
    <property type="entry name" value="CheY-like_superfamily"/>
</dbReference>
<dbReference type="PROSITE" id="PS00688">
    <property type="entry name" value="SIGMA54_INTERACT_3"/>
    <property type="match status" value="1"/>
</dbReference>
<dbReference type="PROSITE" id="PS00676">
    <property type="entry name" value="SIGMA54_INTERACT_2"/>
    <property type="match status" value="1"/>
</dbReference>
<dbReference type="PANTHER" id="PTHR32071:SF91">
    <property type="entry name" value="TUNGSTATE-RESPONSIVE TWO COMPONENT SIGMA54-DEPENDENT SIGNAL TRANSDUCTION SYSTEM RESPONSE REGULATOR FIS FAMILY"/>
    <property type="match status" value="1"/>
</dbReference>
<keyword evidence="4" id="KW-0805">Transcription regulation</keyword>
<dbReference type="InterPro" id="IPR025944">
    <property type="entry name" value="Sigma_54_int_dom_CS"/>
</dbReference>
<dbReference type="Pfam" id="PF25601">
    <property type="entry name" value="AAA_lid_14"/>
    <property type="match status" value="1"/>
</dbReference>
<dbReference type="Gene3D" id="3.40.50.300">
    <property type="entry name" value="P-loop containing nucleotide triphosphate hydrolases"/>
    <property type="match status" value="1"/>
</dbReference>
<evidence type="ECO:0000259" key="10">
    <source>
        <dbReference type="PROSITE" id="PS50110"/>
    </source>
</evidence>
<dbReference type="Gene3D" id="3.40.50.2300">
    <property type="match status" value="1"/>
</dbReference>
<dbReference type="InterPro" id="IPR058031">
    <property type="entry name" value="AAA_lid_NorR"/>
</dbReference>
<dbReference type="InterPro" id="IPR009057">
    <property type="entry name" value="Homeodomain-like_sf"/>
</dbReference>
<evidence type="ECO:0000259" key="9">
    <source>
        <dbReference type="PROSITE" id="PS50045"/>
    </source>
</evidence>
<sequence>MNPRAAARTEPPRDDYGESLARAAILVVDDEPGMRNFLTRTLGPRCRHFELARSCSEAGDILDQVHFDLVILDNAMPDKTGLDWLEEQRRVGLFAETILITASADLDTAIKALRAGVSDFVLKPFCANQILNSVAHALDRKYLARDNYLLRHELSGGGGTARGRLLGNSQAIRAVRDLLARLAPMPTPVLFTGPSGTGKEVAARTLHALSERADKPFVAINCATFSETHIAEELFGVIEDGTRRKDGLLFHAEGGTLLLDEVAQLPAPVQAALLRVLEDRRVRSIGSEREVPLDLRFLFATNADLEAEVTAGRFRDDLYHRINIVNVAMPCLRDRKEDIAELAALFMSEFVTTLGMPALELNDEVLLKLSRYDWPGNVRELRNLIERSVILGQFPAEFEGQGRVSGVQAIETLEMVEQRHILAVLDACGGNRAEAARRLGVARKTVDRKCAAWGV</sequence>
<dbReference type="Pfam" id="PF00072">
    <property type="entry name" value="Response_reg"/>
    <property type="match status" value="1"/>
</dbReference>
<comment type="caution">
    <text evidence="11">The sequence shown here is derived from an EMBL/GenBank/DDBJ whole genome shotgun (WGS) entry which is preliminary data.</text>
</comment>
<keyword evidence="8" id="KW-0597">Phosphoprotein</keyword>
<dbReference type="Gene3D" id="1.10.8.60">
    <property type="match status" value="1"/>
</dbReference>
<dbReference type="SUPFAM" id="SSF52172">
    <property type="entry name" value="CheY-like"/>
    <property type="match status" value="1"/>
</dbReference>
<dbReference type="InterPro" id="IPR001789">
    <property type="entry name" value="Sig_transdc_resp-reg_receiver"/>
</dbReference>
<evidence type="ECO:0000256" key="3">
    <source>
        <dbReference type="ARBA" id="ARBA00023012"/>
    </source>
</evidence>
<dbReference type="SUPFAM" id="SSF52540">
    <property type="entry name" value="P-loop containing nucleoside triphosphate hydrolases"/>
    <property type="match status" value="1"/>
</dbReference>
<protein>
    <submittedName>
        <fullName evidence="11">Sigma-54-dependent transcriptional regulator</fullName>
    </submittedName>
</protein>
<dbReference type="PANTHER" id="PTHR32071">
    <property type="entry name" value="TRANSCRIPTIONAL REGULATORY PROTEIN"/>
    <property type="match status" value="1"/>
</dbReference>
<dbReference type="PROSITE" id="PS50045">
    <property type="entry name" value="SIGMA54_INTERACT_4"/>
    <property type="match status" value="1"/>
</dbReference>
<dbReference type="CDD" id="cd00156">
    <property type="entry name" value="REC"/>
    <property type="match status" value="1"/>
</dbReference>
<dbReference type="SUPFAM" id="SSF46689">
    <property type="entry name" value="Homeodomain-like"/>
    <property type="match status" value="1"/>
</dbReference>
<dbReference type="Gene3D" id="1.10.10.60">
    <property type="entry name" value="Homeodomain-like"/>
    <property type="match status" value="1"/>
</dbReference>
<evidence type="ECO:0000313" key="11">
    <source>
        <dbReference type="EMBL" id="MFB9149701.1"/>
    </source>
</evidence>